<evidence type="ECO:0000313" key="2">
    <source>
        <dbReference type="EMBL" id="UGS27240.1"/>
    </source>
</evidence>
<evidence type="ECO:0000256" key="1">
    <source>
        <dbReference type="SAM" id="SignalP"/>
    </source>
</evidence>
<organism evidence="2 3">
    <name type="scientific">Microbacterium resistens</name>
    <dbReference type="NCBI Taxonomy" id="156977"/>
    <lineage>
        <taxon>Bacteria</taxon>
        <taxon>Bacillati</taxon>
        <taxon>Actinomycetota</taxon>
        <taxon>Actinomycetes</taxon>
        <taxon>Micrococcales</taxon>
        <taxon>Microbacteriaceae</taxon>
        <taxon>Microbacterium</taxon>
    </lineage>
</organism>
<reference evidence="2 3" key="1">
    <citation type="submission" date="2023-01" db="EMBL/GenBank/DDBJ databases">
        <title>Characterization of estradiol degrading bacteria Microbacterium sp. MZT7 and reveal degrading genes through genome analysis.</title>
        <authorList>
            <person name="Hao P."/>
            <person name="Gao Y."/>
        </authorList>
    </citation>
    <scope>NUCLEOTIDE SEQUENCE [LARGE SCALE GENOMIC DNA]</scope>
    <source>
        <strain evidence="2 3">MZT7</strain>
    </source>
</reference>
<protein>
    <submittedName>
        <fullName evidence="2">CueP family metal-binding protein</fullName>
    </submittedName>
</protein>
<feature type="chain" id="PRO_5047036277" evidence="1">
    <location>
        <begin position="29"/>
        <end position="199"/>
    </location>
</feature>
<keyword evidence="3" id="KW-1185">Reference proteome</keyword>
<proteinExistence type="predicted"/>
<gene>
    <name evidence="2" type="ORF">K8F61_03245</name>
</gene>
<dbReference type="Proteomes" id="UP001199642">
    <property type="component" value="Chromosome"/>
</dbReference>
<dbReference type="Pfam" id="PF21172">
    <property type="entry name" value="CueP"/>
    <property type="match status" value="1"/>
</dbReference>
<dbReference type="EMBL" id="CP082781">
    <property type="protein sequence ID" value="UGS27240.1"/>
    <property type="molecule type" value="Genomic_DNA"/>
</dbReference>
<keyword evidence="1" id="KW-0732">Signal</keyword>
<accession>A0ABY3RWF5</accession>
<dbReference type="NCBIfam" id="NF038094">
    <property type="entry name" value="CueP_fam"/>
    <property type="match status" value="1"/>
</dbReference>
<evidence type="ECO:0000313" key="3">
    <source>
        <dbReference type="Proteomes" id="UP001199642"/>
    </source>
</evidence>
<feature type="signal peptide" evidence="1">
    <location>
        <begin position="1"/>
        <end position="28"/>
    </location>
</feature>
<sequence>MTTPIPRRRRWTAAVAVVAALTLGGCAAAPSAGGQGPESGAALLADHGLAGLDAVGVVDALDALPVAERSTELMASVRPDAVLLSDARGRETRLEMPGDQVYLSVAPYRSRTHECFFHSLTTCLGELGVTEVHVTVTSVDGAVLIDETRRTFDNGFVGLWVPRGVEGTLSVSADGRTGTVPFSTLSDEDPTCITTLQLA</sequence>
<dbReference type="InterPro" id="IPR047808">
    <property type="entry name" value="CueP-like"/>
</dbReference>
<dbReference type="Gene3D" id="2.60.40.3700">
    <property type="match status" value="1"/>
</dbReference>
<name>A0ABY3RWF5_9MICO</name>
<dbReference type="RefSeq" id="WP_231820663.1">
    <property type="nucleotide sequence ID" value="NZ_CP082781.1"/>
</dbReference>
<dbReference type="PROSITE" id="PS51257">
    <property type="entry name" value="PROKAR_LIPOPROTEIN"/>
    <property type="match status" value="1"/>
</dbReference>